<organism evidence="3 4">
    <name type="scientific">Corynebacterium choanae</name>
    <dbReference type="NCBI Taxonomy" id="1862358"/>
    <lineage>
        <taxon>Bacteria</taxon>
        <taxon>Bacillati</taxon>
        <taxon>Actinomycetota</taxon>
        <taxon>Actinomycetes</taxon>
        <taxon>Mycobacteriales</taxon>
        <taxon>Corynebacteriaceae</taxon>
        <taxon>Corynebacterium</taxon>
    </lineage>
</organism>
<dbReference type="PANTHER" id="PTHR43669">
    <property type="entry name" value="5-KETO-D-GLUCONATE 5-REDUCTASE"/>
    <property type="match status" value="1"/>
</dbReference>
<evidence type="ECO:0000313" key="3">
    <source>
        <dbReference type="EMBL" id="AZA14648.1"/>
    </source>
</evidence>
<protein>
    <submittedName>
        <fullName evidence="3">Sepiapterin reductase</fullName>
        <ecNumber evidence="3">1.1.1.325</ecNumber>
    </submittedName>
</protein>
<dbReference type="EC" id="1.1.1.325" evidence="3"/>
<evidence type="ECO:0000256" key="2">
    <source>
        <dbReference type="ARBA" id="ARBA00023002"/>
    </source>
</evidence>
<dbReference type="AlphaFoldDB" id="A0A3G6JC20"/>
<evidence type="ECO:0000313" key="4">
    <source>
        <dbReference type="Proteomes" id="UP000269019"/>
    </source>
</evidence>
<dbReference type="PANTHER" id="PTHR43669:SF6">
    <property type="entry name" value="DECAPRENYLPHOSPHORYL-2-KETO-BETA-D-ERYTHRO-PENTOSE REDUCTASE"/>
    <property type="match status" value="1"/>
</dbReference>
<dbReference type="RefSeq" id="WP_123930278.1">
    <property type="nucleotide sequence ID" value="NZ_CP033896.1"/>
</dbReference>
<comment type="similarity">
    <text evidence="1">Belongs to the short-chain dehydrogenases/reductases (SDR) family.</text>
</comment>
<evidence type="ECO:0000256" key="1">
    <source>
        <dbReference type="ARBA" id="ARBA00006484"/>
    </source>
</evidence>
<accession>A0A3G6JC20</accession>
<dbReference type="SUPFAM" id="SSF51735">
    <property type="entry name" value="NAD(P)-binding Rossmann-fold domains"/>
    <property type="match status" value="1"/>
</dbReference>
<dbReference type="Gene3D" id="3.40.50.720">
    <property type="entry name" value="NAD(P)-binding Rossmann-like Domain"/>
    <property type="match status" value="1"/>
</dbReference>
<dbReference type="EMBL" id="CP033896">
    <property type="protein sequence ID" value="AZA14648.1"/>
    <property type="molecule type" value="Genomic_DNA"/>
</dbReference>
<gene>
    <name evidence="3" type="ORF">CCHOA_11385</name>
</gene>
<dbReference type="KEGG" id="ccho:CCHOA_11385"/>
<dbReference type="InterPro" id="IPR036291">
    <property type="entry name" value="NAD(P)-bd_dom_sf"/>
</dbReference>
<dbReference type="NCBIfam" id="NF005912">
    <property type="entry name" value="PRK07904.1"/>
    <property type="match status" value="1"/>
</dbReference>
<dbReference type="Pfam" id="PF00106">
    <property type="entry name" value="adh_short"/>
    <property type="match status" value="1"/>
</dbReference>
<keyword evidence="4" id="KW-1185">Reference proteome</keyword>
<dbReference type="OrthoDB" id="5115951at2"/>
<dbReference type="GO" id="GO:0016491">
    <property type="term" value="F:oxidoreductase activity"/>
    <property type="evidence" value="ECO:0007669"/>
    <property type="project" value="UniProtKB-KW"/>
</dbReference>
<dbReference type="InterPro" id="IPR002347">
    <property type="entry name" value="SDR_fam"/>
</dbReference>
<name>A0A3G6JC20_9CORY</name>
<keyword evidence="2 3" id="KW-0560">Oxidoreductase</keyword>
<sequence>MRDAVGKVQRILLLGGTSEIARAIAVEYLHAGPCEVLVAARAGSASLAATRTELESHGATVVEYAFDALDFASHPQLIDDAFSRGDVDIAVVAFGVLGDAEQLWQDQPKAVEAAQTNYTAAVSVGVLLAEQFKRQGHGSIVAISSVAGVKVRRSNFVYGSTKAGFDGFYTQLGEALRGSGAQVVVVRPGQVRTKMTADLDDAPLTVNREDVAKAAVKAVENGTPVVWCHPAFQAVMTVLQHVPAPIMRKLPI</sequence>
<proteinExistence type="inferred from homology"/>
<reference evidence="3 4" key="1">
    <citation type="submission" date="2018-11" db="EMBL/GenBank/DDBJ databases">
        <authorList>
            <person name="Kleinhagauer T."/>
            <person name="Glaeser S.P."/>
            <person name="Spergser J."/>
            <person name="Ruckert C."/>
            <person name="Kaempfer P."/>
            <person name="Busse H.-J."/>
        </authorList>
    </citation>
    <scope>NUCLEOTIDE SEQUENCE [LARGE SCALE GENOMIC DNA]</scope>
    <source>
        <strain evidence="3 4">200CH</strain>
    </source>
</reference>
<dbReference type="Proteomes" id="UP000269019">
    <property type="component" value="Chromosome"/>
</dbReference>
<dbReference type="PRINTS" id="PR00081">
    <property type="entry name" value="GDHRDH"/>
</dbReference>